<feature type="active site" description="5-glutamyl coenzyme A thioester intermediate" evidence="6">
    <location>
        <position position="321"/>
    </location>
</feature>
<evidence type="ECO:0000256" key="3">
    <source>
        <dbReference type="ARBA" id="ARBA00007154"/>
    </source>
</evidence>
<dbReference type="Gene3D" id="3.40.1080.10">
    <property type="entry name" value="Glutaconate Coenzyme A-transferase"/>
    <property type="match status" value="2"/>
</dbReference>
<evidence type="ECO:0000313" key="8">
    <source>
        <dbReference type="Proteomes" id="UP000239458"/>
    </source>
</evidence>
<name>A0A2S9DT35_PSECE</name>
<evidence type="ECO:0000256" key="6">
    <source>
        <dbReference type="PIRSR" id="PIRSR000858-1"/>
    </source>
</evidence>
<dbReference type="EMBL" id="PCQE01000014">
    <property type="protein sequence ID" value="PRC05766.1"/>
    <property type="molecule type" value="Genomic_DNA"/>
</dbReference>
<protein>
    <recommendedName>
        <fullName evidence="5">Acetate CoA-transferase YdiF</fullName>
        <ecNumber evidence="5">2.8.3.8</ecNumber>
    </recommendedName>
</protein>
<dbReference type="UniPathway" id="UPA00157">
    <property type="reaction ID" value="UER00262"/>
</dbReference>
<dbReference type="Pfam" id="PF01144">
    <property type="entry name" value="CoA_trans"/>
    <property type="match status" value="1"/>
</dbReference>
<dbReference type="RefSeq" id="WP_105227163.1">
    <property type="nucleotide sequence ID" value="NZ_PCQE01000014.1"/>
</dbReference>
<dbReference type="SMART" id="SM00882">
    <property type="entry name" value="CoA_trans"/>
    <property type="match status" value="1"/>
</dbReference>
<comment type="catalytic activity">
    <reaction evidence="5">
        <text>an acyl-CoA + acetate = a carboxylate + acetyl-CoA</text>
        <dbReference type="Rhea" id="RHEA:13381"/>
        <dbReference type="ChEBI" id="CHEBI:29067"/>
        <dbReference type="ChEBI" id="CHEBI:30089"/>
        <dbReference type="ChEBI" id="CHEBI:57288"/>
        <dbReference type="ChEBI" id="CHEBI:58342"/>
        <dbReference type="EC" id="2.8.3.8"/>
    </reaction>
</comment>
<dbReference type="GO" id="GO:0042952">
    <property type="term" value="P:beta-ketoadipate pathway"/>
    <property type="evidence" value="ECO:0007669"/>
    <property type="project" value="UniProtKB-UniPathway"/>
</dbReference>
<dbReference type="PIRSF" id="PIRSF000858">
    <property type="entry name" value="SCOT-t"/>
    <property type="match status" value="1"/>
</dbReference>
<keyword evidence="4 5" id="KW-0808">Transferase</keyword>
<evidence type="ECO:0000256" key="5">
    <source>
        <dbReference type="PIRNR" id="PIRNR000858"/>
    </source>
</evidence>
<proteinExistence type="inferred from homology"/>
<dbReference type="PROSITE" id="PS51257">
    <property type="entry name" value="PROKAR_LIPOPROTEIN"/>
    <property type="match status" value="1"/>
</dbReference>
<dbReference type="PANTHER" id="PTHR43293">
    <property type="entry name" value="ACETATE COA-TRANSFERASE YDIF"/>
    <property type="match status" value="1"/>
</dbReference>
<evidence type="ECO:0000256" key="2">
    <source>
        <dbReference type="ARBA" id="ARBA00005114"/>
    </source>
</evidence>
<comment type="catalytic activity">
    <reaction evidence="1">
        <text>3-oxoadipate + succinyl-CoA = 3-oxoadipyl-CoA + succinate</text>
        <dbReference type="Rhea" id="RHEA:12048"/>
        <dbReference type="ChEBI" id="CHEBI:15775"/>
        <dbReference type="ChEBI" id="CHEBI:30031"/>
        <dbReference type="ChEBI" id="CHEBI:57292"/>
        <dbReference type="ChEBI" id="CHEBI:57348"/>
        <dbReference type="EC" id="2.8.3.6"/>
    </reaction>
</comment>
<gene>
    <name evidence="7" type="ORF">CQ006_11245</name>
</gene>
<evidence type="ECO:0000313" key="7">
    <source>
        <dbReference type="EMBL" id="PRC05766.1"/>
    </source>
</evidence>
<dbReference type="EC" id="2.8.3.8" evidence="5"/>
<dbReference type="PANTHER" id="PTHR43293:SF1">
    <property type="entry name" value="ACETATE COA-TRANSFERASE YDIF"/>
    <property type="match status" value="1"/>
</dbReference>
<accession>A0A2S9DT35</accession>
<dbReference type="GO" id="GO:0046952">
    <property type="term" value="P:ketone body catabolic process"/>
    <property type="evidence" value="ECO:0007669"/>
    <property type="project" value="InterPro"/>
</dbReference>
<dbReference type="GO" id="GO:0047569">
    <property type="term" value="F:3-oxoadipate CoA-transferase activity"/>
    <property type="evidence" value="ECO:0007669"/>
    <property type="project" value="UniProtKB-EC"/>
</dbReference>
<comment type="pathway">
    <text evidence="2">Aromatic compound metabolism; beta-ketoadipate pathway; acetyl-CoA and succinyl-CoA from 3-oxoadipate: step 1/2.</text>
</comment>
<dbReference type="AlphaFoldDB" id="A0A2S9DT35"/>
<dbReference type="GO" id="GO:0008775">
    <property type="term" value="F:acetate CoA-transferase activity"/>
    <property type="evidence" value="ECO:0007669"/>
    <property type="project" value="UniProtKB-EC"/>
</dbReference>
<comment type="function">
    <text evidence="5">CoA transferase having broad substrate specificity for short-chain acyl-CoA thioesters with the activity decreasing when the length of the carboxylic acid chain exceeds four carbons.</text>
</comment>
<evidence type="ECO:0000256" key="4">
    <source>
        <dbReference type="ARBA" id="ARBA00022679"/>
    </source>
</evidence>
<dbReference type="SUPFAM" id="SSF100950">
    <property type="entry name" value="NagB/RpiA/CoA transferase-like"/>
    <property type="match status" value="2"/>
</dbReference>
<dbReference type="InterPro" id="IPR014388">
    <property type="entry name" value="3-oxoacid_CoA-transferase"/>
</dbReference>
<dbReference type="Proteomes" id="UP000239458">
    <property type="component" value="Unassembled WGS sequence"/>
</dbReference>
<dbReference type="InterPro" id="IPR037171">
    <property type="entry name" value="NagB/RpiA_transferase-like"/>
</dbReference>
<reference evidence="7 8" key="1">
    <citation type="submission" date="2017-09" db="EMBL/GenBank/DDBJ databases">
        <title>Genomic, metabolic, and phenotypic characteristics of bacterial isolates from the natural microbiome of the model nematode Caenorhabditis elegans.</title>
        <authorList>
            <person name="Zimmermann J."/>
            <person name="Obeng N."/>
            <person name="Yang W."/>
            <person name="Obeng O."/>
            <person name="Kissoyan K."/>
            <person name="Pees B."/>
            <person name="Dirksen P."/>
            <person name="Hoppner M."/>
            <person name="Franke A."/>
            <person name="Rosenstiel P."/>
            <person name="Leippe M."/>
            <person name="Dierking K."/>
            <person name="Kaleta C."/>
            <person name="Schulenburg H."/>
        </authorList>
    </citation>
    <scope>NUCLEOTIDE SEQUENCE [LARGE SCALE GENOMIC DNA]</scope>
    <source>
        <strain evidence="7 8">MYb184</strain>
    </source>
</reference>
<comment type="caution">
    <text evidence="7">The sequence shown here is derived from an EMBL/GenBank/DDBJ whole genome shotgun (WGS) entry which is preliminary data.</text>
</comment>
<evidence type="ECO:0000256" key="1">
    <source>
        <dbReference type="ARBA" id="ARBA00001447"/>
    </source>
</evidence>
<sequence length="507" mass="54225">MKVINELQAAELIEDGWTIIPGGFGSCGHPDGLTRAISERFKREGRPRKLGLLFASASGDLDERGVDVLAQSGLVAKAIGGFWGLIPRLGNMALQGEIEAHNWPQGVISQLFRAIAAKKPGVISKVGLNTFVDPDHEGARLNQREGGALVQKIVINGESTLLYPALNVNCALLRGTFCDPLGNISMEREVSHSDALAQAMAVKNCGGIVIVQVESLVGLHEIEPQHVKIPGLLVDYVTVSRPGEHPQTYGVIHNSAFTRPGVLTPSVSLISCAERIIAKRALQEIRHENARVINLGIGIPVVVAQVAEELSCAESMSFTIESGVIGGRPAAGLSFGASYRPVSIIEQAALFDFYEGGGIDVACLGFAEMDSFGNVNVSQFGRKLQGAGGFINISQSARCIIFCGTFTAVGLTVDVSEGQVRIVREGRVNKFVRQVSHLTFNGSYSQVLGQRVIFVTERAVFSLRDGVVYLDEVAPGISIEQDIMPFIEGGFVVSGSCKSMSGEMFLF</sequence>
<organism evidence="7 8">
    <name type="scientific">Pseudomonas cedrina</name>
    <dbReference type="NCBI Taxonomy" id="651740"/>
    <lineage>
        <taxon>Bacteria</taxon>
        <taxon>Pseudomonadati</taxon>
        <taxon>Pseudomonadota</taxon>
        <taxon>Gammaproteobacteria</taxon>
        <taxon>Pseudomonadales</taxon>
        <taxon>Pseudomonadaceae</taxon>
        <taxon>Pseudomonas</taxon>
    </lineage>
</organism>
<comment type="similarity">
    <text evidence="3 5">Belongs to the 3-oxoacid CoA-transferase family.</text>
</comment>
<dbReference type="InterPro" id="IPR004165">
    <property type="entry name" value="CoA_trans_fam_I"/>
</dbReference>